<name>A0A0A0UZW0_9VIRU</name>
<sequence>MMRPSSAKAKGRKLQQLVRDKILEKFPTLEAETDVRSAIMGETGCDVKLSSKARKLFPFSIECKSLAKIAVYSFYEQASANTEKGTKPLVIFKANRKKPMVMLDLDTFMEMVK</sequence>
<protein>
    <submittedName>
        <fullName evidence="1">Uncharacterized protein</fullName>
    </submittedName>
</protein>
<reference evidence="1" key="1">
    <citation type="journal article" date="2014" name="Proc. Natl. Acad. Sci. U.S.A.">
        <title>Ribonucleotide reductases reveal novel viral diversity and predict biological and ecological features of unknown marine viruses.</title>
        <authorList>
            <person name="Sakowski E.G."/>
            <person name="Munsell E.V."/>
            <person name="Hyatt M."/>
            <person name="Kress W."/>
            <person name="Williamson S.J."/>
            <person name="Nasko D.J."/>
            <person name="Polson S.W."/>
            <person name="Wommack K.E."/>
        </authorList>
    </citation>
    <scope>NUCLEOTIDE SEQUENCE</scope>
</reference>
<dbReference type="Pfam" id="PF24608">
    <property type="entry name" value="PDDEXK_15"/>
    <property type="match status" value="1"/>
</dbReference>
<accession>A0A0A0UZW0</accession>
<evidence type="ECO:0000313" key="1">
    <source>
        <dbReference type="EMBL" id="AIW56772.1"/>
    </source>
</evidence>
<organism evidence="1">
    <name type="scientific">uncultured virus</name>
    <dbReference type="NCBI Taxonomy" id="340016"/>
    <lineage>
        <taxon>Viruses</taxon>
        <taxon>environmental samples</taxon>
    </lineage>
</organism>
<dbReference type="EMBL" id="KM520334">
    <property type="protein sequence ID" value="AIW56772.1"/>
    <property type="molecule type" value="Genomic_DNA"/>
</dbReference>
<dbReference type="InterPro" id="IPR056931">
    <property type="entry name" value="D14-like"/>
</dbReference>
<proteinExistence type="predicted"/>